<evidence type="ECO:0000313" key="1">
    <source>
        <dbReference type="EMBL" id="NEL81524.1"/>
    </source>
</evidence>
<proteinExistence type="predicted"/>
<dbReference type="InterPro" id="IPR005777">
    <property type="entry name" value="MadA"/>
</dbReference>
<name>A0A7X5N6M8_XANPE</name>
<reference evidence="1 2" key="1">
    <citation type="submission" date="2019-11" db="EMBL/GenBank/DDBJ databases">
        <title>Genome-resolved metagenomics to study the prevalence of co-infection and intraspecific heterogeneity among plant pathogen metapopulations.</title>
        <authorList>
            <person name="Newberry E."/>
            <person name="Bhandari R."/>
            <person name="Kemble J."/>
            <person name="Sikora E."/>
            <person name="Potnis N."/>
        </authorList>
    </citation>
    <scope>NUCLEOTIDE SEQUENCE [LARGE SCALE GENOMIC DNA]</scope>
    <source>
        <strain evidence="1">Xp_Tom_Tuscaloosa_18b</strain>
    </source>
</reference>
<gene>
    <name evidence="1" type="ORF">G3W61_35250</name>
</gene>
<dbReference type="Pfam" id="PF16957">
    <property type="entry name" value="Mal_decarbox_Al"/>
    <property type="match status" value="1"/>
</dbReference>
<evidence type="ECO:0000313" key="2">
    <source>
        <dbReference type="Proteomes" id="UP000471082"/>
    </source>
</evidence>
<protein>
    <submittedName>
        <fullName evidence="1">Malonate decarboxylase subunit alpha</fullName>
    </submittedName>
</protein>
<dbReference type="GO" id="GO:0016740">
    <property type="term" value="F:transferase activity"/>
    <property type="evidence" value="ECO:0007669"/>
    <property type="project" value="InterPro"/>
</dbReference>
<sequence>MSRQWDTQAESRRQRLQRAAALAPQGRVVAADDVVALLEAVIEPGDRVCLEGNNQKQADFL</sequence>
<organism evidence="1 2">
    <name type="scientific">Xanthomonas perforans</name>
    <dbReference type="NCBI Taxonomy" id="442694"/>
    <lineage>
        <taxon>Bacteria</taxon>
        <taxon>Pseudomonadati</taxon>
        <taxon>Pseudomonadota</taxon>
        <taxon>Gammaproteobacteria</taxon>
        <taxon>Lysobacterales</taxon>
        <taxon>Lysobacteraceae</taxon>
        <taxon>Xanthomonas</taxon>
    </lineage>
</organism>
<comment type="caution">
    <text evidence="1">The sequence shown here is derived from an EMBL/GenBank/DDBJ whole genome shotgun (WGS) entry which is preliminary data.</text>
</comment>
<dbReference type="Proteomes" id="UP000471082">
    <property type="component" value="Unassembled WGS sequence"/>
</dbReference>
<dbReference type="EMBL" id="JAAGYU010002684">
    <property type="protein sequence ID" value="NEL81524.1"/>
    <property type="molecule type" value="Genomic_DNA"/>
</dbReference>
<accession>A0A7X5N6M8</accession>
<dbReference type="AlphaFoldDB" id="A0A7X5N6M8"/>
<feature type="non-terminal residue" evidence="1">
    <location>
        <position position="61"/>
    </location>
</feature>